<dbReference type="SUPFAM" id="SSF52540">
    <property type="entry name" value="P-loop containing nucleoside triphosphate hydrolases"/>
    <property type="match status" value="1"/>
</dbReference>
<dbReference type="PANTHER" id="PTHR34383:SF1">
    <property type="entry name" value="ADP-POLYPHOSPHATE PHOSPHOTRANSFERASE"/>
    <property type="match status" value="1"/>
</dbReference>
<comment type="similarity">
    <text evidence="1 4">Belongs to the polyphosphate kinase 2 (PPK2) family. Class I subfamily.</text>
</comment>
<evidence type="ECO:0000256" key="4">
    <source>
        <dbReference type="RuleBase" id="RU369062"/>
    </source>
</evidence>
<dbReference type="PIRSF" id="PIRSF028756">
    <property type="entry name" value="PPK2_prd"/>
    <property type="match status" value="1"/>
</dbReference>
<dbReference type="Gene3D" id="3.40.50.300">
    <property type="entry name" value="P-loop containing nucleotide triphosphate hydrolases"/>
    <property type="match status" value="1"/>
</dbReference>
<evidence type="ECO:0000256" key="3">
    <source>
        <dbReference type="ARBA" id="ARBA00022777"/>
    </source>
</evidence>
<dbReference type="EC" id="2.7.4.-" evidence="4"/>
<reference evidence="6" key="1">
    <citation type="journal article" date="2014" name="Int. J. Syst. Evol. Microbiol.">
        <title>Complete genome sequence of Corynebacterium casei LMG S-19264T (=DSM 44701T), isolated from a smear-ripened cheese.</title>
        <authorList>
            <consortium name="US DOE Joint Genome Institute (JGI-PGF)"/>
            <person name="Walter F."/>
            <person name="Albersmeier A."/>
            <person name="Kalinowski J."/>
            <person name="Ruckert C."/>
        </authorList>
    </citation>
    <scope>NUCLEOTIDE SEQUENCE</scope>
    <source>
        <strain evidence="6">CGMCC 1.7086</strain>
    </source>
</reference>
<dbReference type="EMBL" id="BMLS01000009">
    <property type="protein sequence ID" value="GGO74771.1"/>
    <property type="molecule type" value="Genomic_DNA"/>
</dbReference>
<dbReference type="Pfam" id="PF03976">
    <property type="entry name" value="PPK2"/>
    <property type="match status" value="1"/>
</dbReference>
<dbReference type="InterPro" id="IPR016898">
    <property type="entry name" value="Polyphosphate_phosphotransfera"/>
</dbReference>
<gene>
    <name evidence="6" type="ORF">GCM10010982_38390</name>
</gene>
<comment type="function">
    <text evidence="4">Uses inorganic polyphosphate (polyP) as a donor to convert GDP to GTP or ADP to ATP.</text>
</comment>
<protein>
    <recommendedName>
        <fullName evidence="4">ADP/GDP-polyphosphate phosphotransferase</fullName>
        <ecNumber evidence="4">2.7.4.-</ecNumber>
    </recommendedName>
    <alternativeName>
        <fullName evidence="4">Polyphosphate kinase PPK2</fullName>
    </alternativeName>
</protein>
<dbReference type="AlphaFoldDB" id="A0A917Z779"/>
<comment type="caution">
    <text evidence="6">The sequence shown here is derived from an EMBL/GenBank/DDBJ whole genome shotgun (WGS) entry which is preliminary data.</text>
</comment>
<dbReference type="InterPro" id="IPR022488">
    <property type="entry name" value="PPK2-related"/>
</dbReference>
<proteinExistence type="inferred from homology"/>
<evidence type="ECO:0000256" key="2">
    <source>
        <dbReference type="ARBA" id="ARBA00022679"/>
    </source>
</evidence>
<feature type="domain" description="Polyphosphate kinase-2-related" evidence="5">
    <location>
        <begin position="2"/>
        <end position="225"/>
    </location>
</feature>
<dbReference type="PANTHER" id="PTHR34383">
    <property type="entry name" value="POLYPHOSPHATE:AMP PHOSPHOTRANSFERASE-RELATED"/>
    <property type="match status" value="1"/>
</dbReference>
<keyword evidence="2 4" id="KW-0808">Transferase</keyword>
<dbReference type="InterPro" id="IPR027417">
    <property type="entry name" value="P-loop_NTPase"/>
</dbReference>
<dbReference type="NCBIfam" id="TIGR03707">
    <property type="entry name" value="PPK2_P_aer"/>
    <property type="match status" value="1"/>
</dbReference>
<sequence>MDKQQYKQQLKALQVELIQLQQWVANSGQKLVVIFEGRDAAGKGGAIKAVSERLNPRVVRVAALGKPSDKERQQWYFQRYVEHLPSAGEIVLFDRSWYNRAGVEKVMGFCTDEEHQEFLRACPEFERMLIRSGIRLVKYWFSVSAEVQEARFQERLDNPLKRWKFSDMDLISRSRWREYSQARNEMFKHTDTQDSPWYIIDANHDKKARLNCISHLLSLVPYQQQPFPKVELPGMEEQHRDLAIPDKVKRVPETY</sequence>
<dbReference type="GO" id="GO:0006793">
    <property type="term" value="P:phosphorus metabolic process"/>
    <property type="evidence" value="ECO:0007669"/>
    <property type="project" value="InterPro"/>
</dbReference>
<evidence type="ECO:0000313" key="7">
    <source>
        <dbReference type="Proteomes" id="UP000606935"/>
    </source>
</evidence>
<comment type="subunit">
    <text evidence="4">Homotetramer.</text>
</comment>
<reference evidence="6" key="2">
    <citation type="submission" date="2020-09" db="EMBL/GenBank/DDBJ databases">
        <authorList>
            <person name="Sun Q."/>
            <person name="Zhou Y."/>
        </authorList>
    </citation>
    <scope>NUCLEOTIDE SEQUENCE</scope>
    <source>
        <strain evidence="6">CGMCC 1.7086</strain>
    </source>
</reference>
<dbReference type="GO" id="GO:0008976">
    <property type="term" value="F:polyphosphate kinase activity"/>
    <property type="evidence" value="ECO:0007669"/>
    <property type="project" value="UniProtKB-UniRule"/>
</dbReference>
<keyword evidence="3 4" id="KW-0418">Kinase</keyword>
<dbReference type="Proteomes" id="UP000606935">
    <property type="component" value="Unassembled WGS sequence"/>
</dbReference>
<evidence type="ECO:0000256" key="1">
    <source>
        <dbReference type="ARBA" id="ARBA00009924"/>
    </source>
</evidence>
<dbReference type="InterPro" id="IPR022486">
    <property type="entry name" value="PPK2_PA0141"/>
</dbReference>
<keyword evidence="7" id="KW-1185">Reference proteome</keyword>
<evidence type="ECO:0000259" key="5">
    <source>
        <dbReference type="Pfam" id="PF03976"/>
    </source>
</evidence>
<name>A0A917Z779_9ALTE</name>
<evidence type="ECO:0000313" key="6">
    <source>
        <dbReference type="EMBL" id="GGO74771.1"/>
    </source>
</evidence>
<accession>A0A917Z779</accession>
<organism evidence="6 7">
    <name type="scientific">Bowmanella pacifica</name>
    <dbReference type="NCBI Taxonomy" id="502051"/>
    <lineage>
        <taxon>Bacteria</taxon>
        <taxon>Pseudomonadati</taxon>
        <taxon>Pseudomonadota</taxon>
        <taxon>Gammaproteobacteria</taxon>
        <taxon>Alteromonadales</taxon>
        <taxon>Alteromonadaceae</taxon>
        <taxon>Bowmanella</taxon>
    </lineage>
</organism>
<dbReference type="RefSeq" id="WP_188699085.1">
    <property type="nucleotide sequence ID" value="NZ_BMLS01000009.1"/>
</dbReference>